<dbReference type="GO" id="GO:0004519">
    <property type="term" value="F:endonuclease activity"/>
    <property type="evidence" value="ECO:0007669"/>
    <property type="project" value="InterPro"/>
</dbReference>
<evidence type="ECO:0000313" key="3">
    <source>
        <dbReference type="Proteomes" id="UP000229674"/>
    </source>
</evidence>
<dbReference type="Gene3D" id="3.10.28.10">
    <property type="entry name" value="Homing endonucleases"/>
    <property type="match status" value="2"/>
</dbReference>
<feature type="domain" description="Homing endonuclease LAGLIDADG" evidence="1">
    <location>
        <begin position="27"/>
        <end position="197"/>
    </location>
</feature>
<gene>
    <name evidence="2" type="ORF">CO020_00385</name>
</gene>
<dbReference type="InterPro" id="IPR027434">
    <property type="entry name" value="Homing_endonucl"/>
</dbReference>
<comment type="caution">
    <text evidence="2">The sequence shown here is derived from an EMBL/GenBank/DDBJ whole genome shotgun (WGS) entry which is preliminary data.</text>
</comment>
<dbReference type="AlphaFoldDB" id="A0A2M8G1F6"/>
<evidence type="ECO:0000259" key="1">
    <source>
        <dbReference type="Pfam" id="PF03161"/>
    </source>
</evidence>
<dbReference type="SUPFAM" id="SSF55608">
    <property type="entry name" value="Homing endonucleases"/>
    <property type="match status" value="1"/>
</dbReference>
<dbReference type="EMBL" id="PFQX01000016">
    <property type="protein sequence ID" value="PJC65487.1"/>
    <property type="molecule type" value="Genomic_DNA"/>
</dbReference>
<protein>
    <recommendedName>
        <fullName evidence="1">Homing endonuclease LAGLIDADG domain-containing protein</fullName>
    </recommendedName>
</protein>
<accession>A0A2M8G1F6</accession>
<dbReference type="PANTHER" id="PTHR47539">
    <property type="entry name" value="PENTATRICOPEPTIDE REPEAT-CONTAINING PROTEIN OTP51, CHLOROPLASTIC"/>
    <property type="match status" value="1"/>
</dbReference>
<dbReference type="PANTHER" id="PTHR47539:SF1">
    <property type="entry name" value="PENTATRICOPEPTIDE REPEAT-CONTAINING PROTEIN OTP51, CHLOROPLASTIC"/>
    <property type="match status" value="1"/>
</dbReference>
<dbReference type="Pfam" id="PF03161">
    <property type="entry name" value="LAGLIDADG_2"/>
    <property type="match status" value="1"/>
</dbReference>
<reference evidence="3" key="1">
    <citation type="submission" date="2017-09" db="EMBL/GenBank/DDBJ databases">
        <title>Depth-based differentiation of microbial function through sediment-hosted aquifers and enrichment of novel symbionts in the deep terrestrial subsurface.</title>
        <authorList>
            <person name="Probst A.J."/>
            <person name="Ladd B."/>
            <person name="Jarett J.K."/>
            <person name="Geller-Mcgrath D.E."/>
            <person name="Sieber C.M.K."/>
            <person name="Emerson J.B."/>
            <person name="Anantharaman K."/>
            <person name="Thomas B.C."/>
            <person name="Malmstrom R."/>
            <person name="Stieglmeier M."/>
            <person name="Klingl A."/>
            <person name="Woyke T."/>
            <person name="Ryan C.M."/>
            <person name="Banfield J.F."/>
        </authorList>
    </citation>
    <scope>NUCLEOTIDE SEQUENCE [LARGE SCALE GENOMIC DNA]</scope>
</reference>
<proteinExistence type="predicted"/>
<name>A0A2M8G1F6_9BACT</name>
<evidence type="ECO:0000313" key="2">
    <source>
        <dbReference type="EMBL" id="PJC65487.1"/>
    </source>
</evidence>
<sequence length="220" mass="26267">MRGKPNRMRSNEIESLKKHLRLSKTQRSILIGMLLGDGHLESQDSGRTYRLKVEHSIHQKEYLEWIYESFKDFVHTPPQIKTKLLDGKRYTSYYFATYSLGTFRFYAKQFYVGRKKVIPKTIGKLLDPRALAVWFMDDGSYKSVHHRTYIIHTLGYSKKDLELIENVLYKEFGIRVRLHKQYNRWRIYVQSDCATKFRELIKPYIVPSLEYKLGNTMPKE</sequence>
<organism evidence="2 3">
    <name type="scientific">Candidatus Colwellbacteria bacterium CG_4_9_14_0_2_um_filter_50_12</name>
    <dbReference type="NCBI Taxonomy" id="1974538"/>
    <lineage>
        <taxon>Bacteria</taxon>
        <taxon>Candidatus Colwelliibacteriota</taxon>
    </lineage>
</organism>
<dbReference type="GO" id="GO:0045292">
    <property type="term" value="P:mRNA cis splicing, via spliceosome"/>
    <property type="evidence" value="ECO:0007669"/>
    <property type="project" value="TreeGrafter"/>
</dbReference>
<dbReference type="Proteomes" id="UP000229674">
    <property type="component" value="Unassembled WGS sequence"/>
</dbReference>
<dbReference type="GO" id="GO:0048564">
    <property type="term" value="P:photosystem I assembly"/>
    <property type="evidence" value="ECO:0007669"/>
    <property type="project" value="TreeGrafter"/>
</dbReference>
<dbReference type="InterPro" id="IPR052500">
    <property type="entry name" value="Chloro/Mito_RNA_Process"/>
</dbReference>
<dbReference type="GO" id="GO:0000373">
    <property type="term" value="P:Group II intron splicing"/>
    <property type="evidence" value="ECO:0007669"/>
    <property type="project" value="TreeGrafter"/>
</dbReference>
<dbReference type="InterPro" id="IPR004860">
    <property type="entry name" value="LAGLIDADG_dom"/>
</dbReference>